<proteinExistence type="predicted"/>
<dbReference type="SUPFAM" id="SSF56747">
    <property type="entry name" value="Prim-pol domain"/>
    <property type="match status" value="1"/>
</dbReference>
<feature type="domain" description="DNA primase/polymerase bifunctional N-terminal" evidence="1">
    <location>
        <begin position="9"/>
        <end position="169"/>
    </location>
</feature>
<keyword evidence="3" id="KW-1185">Reference proteome</keyword>
<dbReference type="OrthoDB" id="611079at2"/>
<organism evidence="2 3">
    <name type="scientific">Niastella vici</name>
    <dbReference type="NCBI Taxonomy" id="1703345"/>
    <lineage>
        <taxon>Bacteria</taxon>
        <taxon>Pseudomonadati</taxon>
        <taxon>Bacteroidota</taxon>
        <taxon>Chitinophagia</taxon>
        <taxon>Chitinophagales</taxon>
        <taxon>Chitinophagaceae</taxon>
        <taxon>Niastella</taxon>
    </lineage>
</organism>
<evidence type="ECO:0000313" key="2">
    <source>
        <dbReference type="EMBL" id="OQP65459.1"/>
    </source>
</evidence>
<name>A0A1V9G489_9BACT</name>
<protein>
    <recommendedName>
        <fullName evidence="1">DNA primase/polymerase bifunctional N-terminal domain-containing protein</fullName>
    </recommendedName>
</protein>
<dbReference type="Proteomes" id="UP000192796">
    <property type="component" value="Unassembled WGS sequence"/>
</dbReference>
<accession>A0A1V9G489</accession>
<evidence type="ECO:0000259" key="1">
    <source>
        <dbReference type="Pfam" id="PF09250"/>
    </source>
</evidence>
<dbReference type="AlphaFoldDB" id="A0A1V9G489"/>
<sequence length="320" mass="36755">MNSLIKAAQLYKSFGLSVVPVNFQKKSLINWEPYQHEIISDKELRKVFRYSSVEGIAIICGEVSGNLEVIDVDSKHDLTTHLFDDFYSAIQRSNADVASSLCIGATRNKGYHFYYKCPVIENNRVLARRSTTKEELLINPNDKIRVLLETRGRGGYVIVYPTPGYQFIQHDLGHLPVLQPDQRLMLMDIAKSFNLYERPRPTIAIPSIHYYDNESPLNDYDARGDVIGLLEYHGWKLVRYDGVKSYFRRPGITDHDTSGDFHHGLNLFGVFTTSTEFERKVGYRPCAVYAFLECNKDFRLAAKRLLAEGYGVPYNKRHRA</sequence>
<gene>
    <name evidence="2" type="ORF">A3860_17495</name>
</gene>
<dbReference type="STRING" id="1703345.A3860_17495"/>
<reference evidence="2 3" key="1">
    <citation type="submission" date="2016-03" db="EMBL/GenBank/DDBJ databases">
        <title>Niastella vici sp. nov., isolated from farmland soil.</title>
        <authorList>
            <person name="Chen L."/>
            <person name="Wang D."/>
            <person name="Yang S."/>
            <person name="Wang G."/>
        </authorList>
    </citation>
    <scope>NUCLEOTIDE SEQUENCE [LARGE SCALE GENOMIC DNA]</scope>
    <source>
        <strain evidence="2 3">DJ57</strain>
    </source>
</reference>
<comment type="caution">
    <text evidence="2">The sequence shown here is derived from an EMBL/GenBank/DDBJ whole genome shotgun (WGS) entry which is preliminary data.</text>
</comment>
<dbReference type="InterPro" id="IPR015330">
    <property type="entry name" value="DNA_primase/pol_bifunc_N"/>
</dbReference>
<dbReference type="Gene3D" id="3.30.720.160">
    <property type="entry name" value="Bifunctional DNA primase/polymerase, N-terminal"/>
    <property type="match status" value="1"/>
</dbReference>
<dbReference type="Pfam" id="PF09250">
    <property type="entry name" value="Prim-Pol"/>
    <property type="match status" value="1"/>
</dbReference>
<dbReference type="EMBL" id="LVYD01000024">
    <property type="protein sequence ID" value="OQP65459.1"/>
    <property type="molecule type" value="Genomic_DNA"/>
</dbReference>
<dbReference type="RefSeq" id="WP_081146309.1">
    <property type="nucleotide sequence ID" value="NZ_LVYD01000024.1"/>
</dbReference>
<evidence type="ECO:0000313" key="3">
    <source>
        <dbReference type="Proteomes" id="UP000192796"/>
    </source>
</evidence>